<dbReference type="Pfam" id="PF06267">
    <property type="entry name" value="DUF1028"/>
    <property type="match status" value="1"/>
</dbReference>
<comment type="caution">
    <text evidence="1">The sequence shown here is derived from an EMBL/GenBank/DDBJ whole genome shotgun (WGS) entry which is preliminary data.</text>
</comment>
<evidence type="ECO:0000313" key="1">
    <source>
        <dbReference type="EMBL" id="KGE85335.1"/>
    </source>
</evidence>
<dbReference type="EMBL" id="JPOS01000090">
    <property type="protein sequence ID" value="KGE85335.1"/>
    <property type="molecule type" value="Genomic_DNA"/>
</dbReference>
<evidence type="ECO:0000313" key="2">
    <source>
        <dbReference type="Proteomes" id="UP000029736"/>
    </source>
</evidence>
<dbReference type="NCBIfam" id="TIGR04183">
    <property type="entry name" value="Por_Secre_tail"/>
    <property type="match status" value="1"/>
</dbReference>
<dbReference type="AlphaFoldDB" id="A0A098RZP6"/>
<evidence type="ECO:0008006" key="3">
    <source>
        <dbReference type="Google" id="ProtNLM"/>
    </source>
</evidence>
<dbReference type="SUPFAM" id="SSF56235">
    <property type="entry name" value="N-terminal nucleophile aminohydrolases (Ntn hydrolases)"/>
    <property type="match status" value="1"/>
</dbReference>
<dbReference type="STRING" id="1524460.IX84_27925"/>
<dbReference type="InterPro" id="IPR026444">
    <property type="entry name" value="Secre_tail"/>
</dbReference>
<dbReference type="OrthoDB" id="9790012at2"/>
<reference evidence="1 2" key="1">
    <citation type="journal article" date="2014" name="Int. J. Syst. Evol. Microbiol.">
        <title>Phaeodactylibacter xiamenensis gen. nov., sp. nov., a member of the family Saprospiraceae isolated from the marine alga Phaeodactylum tricornutum.</title>
        <authorList>
            <person name="Chen Z.Jr."/>
            <person name="Lei X."/>
            <person name="Lai Q."/>
            <person name="Li Y."/>
            <person name="Zhang B."/>
            <person name="Zhang J."/>
            <person name="Zhang H."/>
            <person name="Yang L."/>
            <person name="Zheng W."/>
            <person name="Tian Y."/>
            <person name="Yu Z."/>
            <person name="Xu H.Jr."/>
            <person name="Zheng T."/>
        </authorList>
    </citation>
    <scope>NUCLEOTIDE SEQUENCE [LARGE SCALE GENOMIC DNA]</scope>
    <source>
        <strain evidence="1 2">KD52</strain>
    </source>
</reference>
<dbReference type="Gene3D" id="3.60.20.10">
    <property type="entry name" value="Glutamine Phosphoribosylpyrophosphate, subunit 1, domain 1"/>
    <property type="match status" value="1"/>
</dbReference>
<sequence length="339" mass="36033">MKSVIWTGLLFLLAAQSTWSQDTFSIVAVDPATGEVGSAGATCVEGIGSLGGVILLSGIIPGRGGINAQAYICVNPHINLDNGVARLSEGNTPQEVIDWLVANDACFSQNFNPEYRQYGVAALNALGEPEVAAFTGQNADDWKGHLLGANYAIQGNILLGPEVLEGMEAGFLNTEGTLAERLMAAMQGANIPGADARCLDAGTSSTSAFLRVFKPDDDLDNPWLELNVAEAPAGVEPIDSLQALFDAWLLTSYEEAEGIYGFSVFPNPTQSAVEVSVAGLEQQEELSVSWYNASGQQLGQQLLRAGRSMVTLPKQAGIYWICLQGPQGQVLRQEKVIVR</sequence>
<proteinExistence type="predicted"/>
<dbReference type="InterPro" id="IPR029055">
    <property type="entry name" value="Ntn_hydrolases_N"/>
</dbReference>
<dbReference type="Proteomes" id="UP000029736">
    <property type="component" value="Unassembled WGS sequence"/>
</dbReference>
<keyword evidence="2" id="KW-1185">Reference proteome</keyword>
<dbReference type="PANTHER" id="PTHR39328:SF1">
    <property type="entry name" value="BLL2871 PROTEIN"/>
    <property type="match status" value="1"/>
</dbReference>
<accession>A0A098RZP6</accession>
<dbReference type="RefSeq" id="WP_044228405.1">
    <property type="nucleotide sequence ID" value="NZ_JBKAGJ010000004.1"/>
</dbReference>
<dbReference type="InterPro" id="IPR010430">
    <property type="entry name" value="DUF1028"/>
</dbReference>
<organism evidence="1 2">
    <name type="scientific">Phaeodactylibacter xiamenensis</name>
    <dbReference type="NCBI Taxonomy" id="1524460"/>
    <lineage>
        <taxon>Bacteria</taxon>
        <taxon>Pseudomonadati</taxon>
        <taxon>Bacteroidota</taxon>
        <taxon>Saprospiria</taxon>
        <taxon>Saprospirales</taxon>
        <taxon>Haliscomenobacteraceae</taxon>
        <taxon>Phaeodactylibacter</taxon>
    </lineage>
</organism>
<dbReference type="PANTHER" id="PTHR39328">
    <property type="entry name" value="BLL2871 PROTEIN"/>
    <property type="match status" value="1"/>
</dbReference>
<gene>
    <name evidence="1" type="ORF">IX84_27925</name>
</gene>
<name>A0A098RZP6_9BACT</name>
<protein>
    <recommendedName>
        <fullName evidence="3">Secretion protein</fullName>
    </recommendedName>
</protein>